<evidence type="ECO:0000313" key="2">
    <source>
        <dbReference type="Proteomes" id="UP001597101"/>
    </source>
</evidence>
<comment type="caution">
    <text evidence="1">The sequence shown here is derived from an EMBL/GenBank/DDBJ whole genome shotgun (WGS) entry which is preliminary data.</text>
</comment>
<dbReference type="RefSeq" id="WP_377213937.1">
    <property type="nucleotide sequence ID" value="NZ_JBHTJV010000026.1"/>
</dbReference>
<organism evidence="1 2">
    <name type="scientific">Pseudahrensia aquimaris</name>
    <dbReference type="NCBI Taxonomy" id="744461"/>
    <lineage>
        <taxon>Bacteria</taxon>
        <taxon>Pseudomonadati</taxon>
        <taxon>Pseudomonadota</taxon>
        <taxon>Alphaproteobacteria</taxon>
        <taxon>Hyphomicrobiales</taxon>
        <taxon>Ahrensiaceae</taxon>
        <taxon>Pseudahrensia</taxon>
    </lineage>
</organism>
<proteinExistence type="predicted"/>
<name>A0ABW3FHW9_9HYPH</name>
<evidence type="ECO:0000313" key="1">
    <source>
        <dbReference type="EMBL" id="MFD0918092.1"/>
    </source>
</evidence>
<protein>
    <submittedName>
        <fullName evidence="1">Uncharacterized protein</fullName>
    </submittedName>
</protein>
<reference evidence="2" key="1">
    <citation type="journal article" date="2019" name="Int. J. Syst. Evol. Microbiol.">
        <title>The Global Catalogue of Microorganisms (GCM) 10K type strain sequencing project: providing services to taxonomists for standard genome sequencing and annotation.</title>
        <authorList>
            <consortium name="The Broad Institute Genomics Platform"/>
            <consortium name="The Broad Institute Genome Sequencing Center for Infectious Disease"/>
            <person name="Wu L."/>
            <person name="Ma J."/>
        </authorList>
    </citation>
    <scope>NUCLEOTIDE SEQUENCE [LARGE SCALE GENOMIC DNA]</scope>
    <source>
        <strain evidence="2">CCUG 60023</strain>
    </source>
</reference>
<accession>A0ABW3FHW9</accession>
<gene>
    <name evidence="1" type="ORF">ACFQ14_16940</name>
</gene>
<dbReference type="EMBL" id="JBHTJV010000026">
    <property type="protein sequence ID" value="MFD0918092.1"/>
    <property type="molecule type" value="Genomic_DNA"/>
</dbReference>
<sequence>MSYLALAITAAIALWFLLSRRQARAQQEDEEPIVSGGSCAQLEAQGIPEGQGVFFIPNLYVWMLQHEDEVADAPSFARVRGMCPAILMGLPDIRAMEAERDDMPNDFTFEDWQQWQTE</sequence>
<dbReference type="Proteomes" id="UP001597101">
    <property type="component" value="Unassembled WGS sequence"/>
</dbReference>
<keyword evidence="2" id="KW-1185">Reference proteome</keyword>